<proteinExistence type="inferred from homology"/>
<evidence type="ECO:0000256" key="2">
    <source>
        <dbReference type="ARBA" id="ARBA00023136"/>
    </source>
</evidence>
<keyword evidence="5 7" id="KW-0449">Lipoprotein</keyword>
<evidence type="ECO:0000256" key="3">
    <source>
        <dbReference type="ARBA" id="ARBA00023139"/>
    </source>
</evidence>
<keyword evidence="3" id="KW-0564">Palmitate</keyword>
<keyword evidence="2 6" id="KW-0472">Membrane</keyword>
<name>A0ABP7PNN9_9GAMM</name>
<gene>
    <name evidence="6 7" type="primary">lptE</name>
    <name evidence="7" type="ORF">GCM10022278_28070</name>
</gene>
<comment type="similarity">
    <text evidence="6">Belongs to the LptE lipoprotein family.</text>
</comment>
<evidence type="ECO:0000256" key="4">
    <source>
        <dbReference type="ARBA" id="ARBA00023237"/>
    </source>
</evidence>
<keyword evidence="4 6" id="KW-0998">Cell outer membrane</keyword>
<dbReference type="PANTHER" id="PTHR38098">
    <property type="entry name" value="LPS-ASSEMBLY LIPOPROTEIN LPTE"/>
    <property type="match status" value="1"/>
</dbReference>
<evidence type="ECO:0000256" key="1">
    <source>
        <dbReference type="ARBA" id="ARBA00022729"/>
    </source>
</evidence>
<comment type="function">
    <text evidence="6">Together with LptD, is involved in the assembly of lipopolysaccharide (LPS) at the surface of the outer membrane. Required for the proper assembly of LptD. Binds LPS and may serve as the LPS recognition site at the outer membrane.</text>
</comment>
<evidence type="ECO:0000256" key="5">
    <source>
        <dbReference type="ARBA" id="ARBA00023288"/>
    </source>
</evidence>
<keyword evidence="1" id="KW-0732">Signal</keyword>
<organism evidence="7 8">
    <name type="scientific">Allohahella marinimesophila</name>
    <dbReference type="NCBI Taxonomy" id="1054972"/>
    <lineage>
        <taxon>Bacteria</taxon>
        <taxon>Pseudomonadati</taxon>
        <taxon>Pseudomonadota</taxon>
        <taxon>Gammaproteobacteria</taxon>
        <taxon>Oceanospirillales</taxon>
        <taxon>Hahellaceae</taxon>
        <taxon>Allohahella</taxon>
    </lineage>
</organism>
<accession>A0ABP7PNN9</accession>
<dbReference type="Proteomes" id="UP001501337">
    <property type="component" value="Unassembled WGS sequence"/>
</dbReference>
<comment type="caution">
    <text evidence="7">The sequence shown here is derived from an EMBL/GenBank/DDBJ whole genome shotgun (WGS) entry which is preliminary data.</text>
</comment>
<comment type="subunit">
    <text evidence="6">Component of the lipopolysaccharide transport and assembly complex. Interacts with LptD.</text>
</comment>
<evidence type="ECO:0000313" key="8">
    <source>
        <dbReference type="Proteomes" id="UP001501337"/>
    </source>
</evidence>
<evidence type="ECO:0000313" key="7">
    <source>
        <dbReference type="EMBL" id="GAA3968710.1"/>
    </source>
</evidence>
<protein>
    <recommendedName>
        <fullName evidence="6">LPS-assembly lipoprotein LptE</fullName>
    </recommendedName>
</protein>
<evidence type="ECO:0000256" key="6">
    <source>
        <dbReference type="HAMAP-Rule" id="MF_01186"/>
    </source>
</evidence>
<dbReference type="InterPro" id="IPR007485">
    <property type="entry name" value="LPS_assembly_LptE"/>
</dbReference>
<dbReference type="Gene3D" id="3.30.160.150">
    <property type="entry name" value="Lipoprotein like domain"/>
    <property type="match status" value="1"/>
</dbReference>
<keyword evidence="8" id="KW-1185">Reference proteome</keyword>
<sequence length="192" mass="21222">MLFASPARQASIGNRRALPMRHLGIFVLLTSLLISAGCGFRPRGNIVLPDGLRAMNLVCTQAMDSNFCDVVDRQLSEAGVTIAEDSDRLPTLTIGEVRTERRAVSISNNAIAAEFQVVRLVNFSLTDLGATLIPQTQLAQSQVYRYDELSVLGKEKEEEQIIEDLDQQLSAELMLRLSLYSDRNAILQIFAP</sequence>
<dbReference type="PANTHER" id="PTHR38098:SF1">
    <property type="entry name" value="LPS-ASSEMBLY LIPOPROTEIN LPTE"/>
    <property type="match status" value="1"/>
</dbReference>
<dbReference type="HAMAP" id="MF_01186">
    <property type="entry name" value="LPS_assembly_LptE"/>
    <property type="match status" value="1"/>
</dbReference>
<dbReference type="Pfam" id="PF04390">
    <property type="entry name" value="LptE"/>
    <property type="match status" value="1"/>
</dbReference>
<reference evidence="8" key="1">
    <citation type="journal article" date="2019" name="Int. J. Syst. Evol. Microbiol.">
        <title>The Global Catalogue of Microorganisms (GCM) 10K type strain sequencing project: providing services to taxonomists for standard genome sequencing and annotation.</title>
        <authorList>
            <consortium name="The Broad Institute Genomics Platform"/>
            <consortium name="The Broad Institute Genome Sequencing Center for Infectious Disease"/>
            <person name="Wu L."/>
            <person name="Ma J."/>
        </authorList>
    </citation>
    <scope>NUCLEOTIDE SEQUENCE [LARGE SCALE GENOMIC DNA]</scope>
    <source>
        <strain evidence="8">JCM 17555</strain>
    </source>
</reference>
<dbReference type="EMBL" id="BAABBO010000012">
    <property type="protein sequence ID" value="GAA3968710.1"/>
    <property type="molecule type" value="Genomic_DNA"/>
</dbReference>